<protein>
    <submittedName>
        <fullName evidence="1">Uncharacterized protein</fullName>
    </submittedName>
</protein>
<organism evidence="1 2">
    <name type="scientific">Zasmidium cellare ATCC 36951</name>
    <dbReference type="NCBI Taxonomy" id="1080233"/>
    <lineage>
        <taxon>Eukaryota</taxon>
        <taxon>Fungi</taxon>
        <taxon>Dikarya</taxon>
        <taxon>Ascomycota</taxon>
        <taxon>Pezizomycotina</taxon>
        <taxon>Dothideomycetes</taxon>
        <taxon>Dothideomycetidae</taxon>
        <taxon>Mycosphaerellales</taxon>
        <taxon>Mycosphaerellaceae</taxon>
        <taxon>Zasmidium</taxon>
    </lineage>
</organism>
<accession>A0A6A6C7J4</accession>
<dbReference type="RefSeq" id="XP_033662761.1">
    <property type="nucleotide sequence ID" value="XM_033813966.1"/>
</dbReference>
<proteinExistence type="predicted"/>
<dbReference type="Proteomes" id="UP000799537">
    <property type="component" value="Unassembled WGS sequence"/>
</dbReference>
<sequence length="183" mass="19830">MAVNRWRHVIGRDKHSVQAFPLNQDATPALDRDVERLSVCLFGAAASSSTRAPTDLNNTAHSAITLPAISRGPACLWISARRSPSRRTTAACRSAQAEWPHHLAAFSSSQLPSVALCTRCPRSPAAAILSHHTPTTIALLRPSLPPCSVPSATFIAACCFTKPCRESRDFGWRSRRTVVKPNP</sequence>
<dbReference type="EMBL" id="ML993616">
    <property type="protein sequence ID" value="KAF2161872.1"/>
    <property type="molecule type" value="Genomic_DNA"/>
</dbReference>
<dbReference type="GeneID" id="54567238"/>
<name>A0A6A6C7J4_ZASCE</name>
<reference evidence="1" key="1">
    <citation type="journal article" date="2020" name="Stud. Mycol.">
        <title>101 Dothideomycetes genomes: a test case for predicting lifestyles and emergence of pathogens.</title>
        <authorList>
            <person name="Haridas S."/>
            <person name="Albert R."/>
            <person name="Binder M."/>
            <person name="Bloem J."/>
            <person name="Labutti K."/>
            <person name="Salamov A."/>
            <person name="Andreopoulos B."/>
            <person name="Baker S."/>
            <person name="Barry K."/>
            <person name="Bills G."/>
            <person name="Bluhm B."/>
            <person name="Cannon C."/>
            <person name="Castanera R."/>
            <person name="Culley D."/>
            <person name="Daum C."/>
            <person name="Ezra D."/>
            <person name="Gonzalez J."/>
            <person name="Henrissat B."/>
            <person name="Kuo A."/>
            <person name="Liang C."/>
            <person name="Lipzen A."/>
            <person name="Lutzoni F."/>
            <person name="Magnuson J."/>
            <person name="Mondo S."/>
            <person name="Nolan M."/>
            <person name="Ohm R."/>
            <person name="Pangilinan J."/>
            <person name="Park H.-J."/>
            <person name="Ramirez L."/>
            <person name="Alfaro M."/>
            <person name="Sun H."/>
            <person name="Tritt A."/>
            <person name="Yoshinaga Y."/>
            <person name="Zwiers L.-H."/>
            <person name="Turgeon B."/>
            <person name="Goodwin S."/>
            <person name="Spatafora J."/>
            <person name="Crous P."/>
            <person name="Grigoriev I."/>
        </authorList>
    </citation>
    <scope>NUCLEOTIDE SEQUENCE</scope>
    <source>
        <strain evidence="1">ATCC 36951</strain>
    </source>
</reference>
<evidence type="ECO:0000313" key="2">
    <source>
        <dbReference type="Proteomes" id="UP000799537"/>
    </source>
</evidence>
<gene>
    <name evidence="1" type="ORF">M409DRAFT_58653</name>
</gene>
<evidence type="ECO:0000313" key="1">
    <source>
        <dbReference type="EMBL" id="KAF2161872.1"/>
    </source>
</evidence>
<keyword evidence="2" id="KW-1185">Reference proteome</keyword>
<dbReference type="AlphaFoldDB" id="A0A6A6C7J4"/>